<keyword evidence="13" id="KW-1185">Reference proteome</keyword>
<dbReference type="Gene3D" id="3.30.870.10">
    <property type="entry name" value="Endonuclease Chain A"/>
    <property type="match status" value="2"/>
</dbReference>
<feature type="site" description="Interaction with DNA" evidence="11">
    <location>
        <position position="367"/>
    </location>
</feature>
<dbReference type="Proteomes" id="UP001168821">
    <property type="component" value="Unassembled WGS sequence"/>
</dbReference>
<dbReference type="EMBL" id="JALNTZ010000005">
    <property type="protein sequence ID" value="KAJ3650696.1"/>
    <property type="molecule type" value="Genomic_DNA"/>
</dbReference>
<keyword evidence="5" id="KW-0378">Hydrolase</keyword>
<keyword evidence="8" id="KW-0539">Nucleus</keyword>
<keyword evidence="6" id="KW-0269">Exonuclease</keyword>
<dbReference type="GO" id="GO:0003690">
    <property type="term" value="F:double-stranded DNA binding"/>
    <property type="evidence" value="ECO:0007669"/>
    <property type="project" value="TreeGrafter"/>
</dbReference>
<sequence length="435" mass="49897">MESTTLEKLEKAAPYNILCNIIPESSETSQQPNAINFRHLLCPSLGKLKSSLQISFIIGVEWLMQQYESQNLATKPLTLLYGDQLGEESEKYLETFPNVSHEYVEIKGCHHAKIGIYVYEDNSLRVVVSTANLYQKEWEYANQQLWVSPLCRSLPETAPDTSGESATNFKFALLDYLQSYKLDIVQPWISYVTRADFSDVKVFLVTSIPGQYTPPSTRCHLHHVGDLLAQHCTLPDGDATSWPIIAQMSSVGFYGKSPAEWLRGTFLRNIAAHDRSKQVYLSSAPLKIVYPSLRNVRDSYLSKNGGFCLNYDIEMSNKQDWLRNYLHHWKADELGRSRVMPHDKFYCRISPCLTKLAWFLLSSANMSRGAWGSKYLDENRNVFVRNYEAGVMFFPKFFDEEYFKIGGKGGPGFPMVCDLPLTEYEKRDRPFCDMY</sequence>
<name>A0AA38IA83_9CUCU</name>
<feature type="active site" description="Proton donor/acceptor" evidence="9">
    <location>
        <position position="342"/>
    </location>
</feature>
<evidence type="ECO:0000256" key="8">
    <source>
        <dbReference type="ARBA" id="ARBA00023242"/>
    </source>
</evidence>
<evidence type="ECO:0000256" key="1">
    <source>
        <dbReference type="ARBA" id="ARBA00004123"/>
    </source>
</evidence>
<evidence type="ECO:0000313" key="13">
    <source>
        <dbReference type="Proteomes" id="UP001168821"/>
    </source>
</evidence>
<evidence type="ECO:0000256" key="11">
    <source>
        <dbReference type="PIRSR" id="PIRSR610347-3"/>
    </source>
</evidence>
<comment type="similarity">
    <text evidence="2">Belongs to the tyrosyl-DNA phosphodiesterase family.</text>
</comment>
<dbReference type="Pfam" id="PF06087">
    <property type="entry name" value="Tyr-DNA_phospho"/>
    <property type="match status" value="1"/>
</dbReference>
<dbReference type="GO" id="GO:0006281">
    <property type="term" value="P:DNA repair"/>
    <property type="evidence" value="ECO:0007669"/>
    <property type="project" value="UniProtKB-KW"/>
</dbReference>
<organism evidence="12 13">
    <name type="scientific">Zophobas morio</name>
    <dbReference type="NCBI Taxonomy" id="2755281"/>
    <lineage>
        <taxon>Eukaryota</taxon>
        <taxon>Metazoa</taxon>
        <taxon>Ecdysozoa</taxon>
        <taxon>Arthropoda</taxon>
        <taxon>Hexapoda</taxon>
        <taxon>Insecta</taxon>
        <taxon>Pterygota</taxon>
        <taxon>Neoptera</taxon>
        <taxon>Endopterygota</taxon>
        <taxon>Coleoptera</taxon>
        <taxon>Polyphaga</taxon>
        <taxon>Cucujiformia</taxon>
        <taxon>Tenebrionidae</taxon>
        <taxon>Zophobas</taxon>
    </lineage>
</organism>
<feature type="binding site" evidence="10">
    <location>
        <position position="113"/>
    </location>
    <ligand>
        <name>substrate</name>
    </ligand>
</feature>
<comment type="caution">
    <text evidence="12">The sequence shown here is derived from an EMBL/GenBank/DDBJ whole genome shotgun (WGS) entry which is preliminary data.</text>
</comment>
<evidence type="ECO:0000256" key="2">
    <source>
        <dbReference type="ARBA" id="ARBA00010205"/>
    </source>
</evidence>
<feature type="active site" description="Nucleophile" evidence="9">
    <location>
        <position position="111"/>
    </location>
</feature>
<evidence type="ECO:0000256" key="5">
    <source>
        <dbReference type="ARBA" id="ARBA00022801"/>
    </source>
</evidence>
<comment type="subcellular location">
    <subcellularLocation>
        <location evidence="1">Nucleus</location>
    </subcellularLocation>
</comment>
<evidence type="ECO:0000256" key="3">
    <source>
        <dbReference type="ARBA" id="ARBA00022722"/>
    </source>
</evidence>
<evidence type="ECO:0000256" key="4">
    <source>
        <dbReference type="ARBA" id="ARBA00022763"/>
    </source>
</evidence>
<evidence type="ECO:0000256" key="6">
    <source>
        <dbReference type="ARBA" id="ARBA00022839"/>
    </source>
</evidence>
<dbReference type="InterPro" id="IPR010347">
    <property type="entry name" value="Tdp1"/>
</dbReference>
<keyword evidence="3" id="KW-0540">Nuclease</keyword>
<dbReference type="SUPFAM" id="SSF56024">
    <property type="entry name" value="Phospholipase D/nuclease"/>
    <property type="match status" value="2"/>
</dbReference>
<dbReference type="GO" id="GO:0004527">
    <property type="term" value="F:exonuclease activity"/>
    <property type="evidence" value="ECO:0007669"/>
    <property type="project" value="UniProtKB-KW"/>
</dbReference>
<proteinExistence type="inferred from homology"/>
<dbReference type="GO" id="GO:0005634">
    <property type="term" value="C:nucleus"/>
    <property type="evidence" value="ECO:0007669"/>
    <property type="project" value="UniProtKB-SubCell"/>
</dbReference>
<accession>A0AA38IA83</accession>
<keyword evidence="4" id="KW-0227">DNA damage</keyword>
<dbReference type="PANTHER" id="PTHR12415:SF0">
    <property type="entry name" value="TYROSYL-DNA PHOSPHODIESTERASE 1"/>
    <property type="match status" value="1"/>
</dbReference>
<dbReference type="GO" id="GO:0017005">
    <property type="term" value="F:3'-tyrosyl-DNA phosphodiesterase activity"/>
    <property type="evidence" value="ECO:0007669"/>
    <property type="project" value="TreeGrafter"/>
</dbReference>
<dbReference type="PANTHER" id="PTHR12415">
    <property type="entry name" value="TYROSYL-DNA PHOSPHODIESTERASE 1"/>
    <property type="match status" value="1"/>
</dbReference>
<evidence type="ECO:0008006" key="14">
    <source>
        <dbReference type="Google" id="ProtNLM"/>
    </source>
</evidence>
<keyword evidence="7" id="KW-0234">DNA repair</keyword>
<evidence type="ECO:0000256" key="10">
    <source>
        <dbReference type="PIRSR" id="PIRSR610347-2"/>
    </source>
</evidence>
<gene>
    <name evidence="12" type="ORF">Zmor_016778</name>
</gene>
<protein>
    <recommendedName>
        <fullName evidence="14">Tyrosyl-DNA phosphodiesterase</fullName>
    </recommendedName>
</protein>
<dbReference type="GO" id="GO:0003697">
    <property type="term" value="F:single-stranded DNA binding"/>
    <property type="evidence" value="ECO:0007669"/>
    <property type="project" value="TreeGrafter"/>
</dbReference>
<feature type="binding site" evidence="10">
    <location>
        <position position="344"/>
    </location>
    <ligand>
        <name>substrate</name>
    </ligand>
</feature>
<dbReference type="AlphaFoldDB" id="A0AA38IA83"/>
<evidence type="ECO:0000313" key="12">
    <source>
        <dbReference type="EMBL" id="KAJ3650696.1"/>
    </source>
</evidence>
<evidence type="ECO:0000256" key="9">
    <source>
        <dbReference type="PIRSR" id="PIRSR610347-1"/>
    </source>
</evidence>
<evidence type="ECO:0000256" key="7">
    <source>
        <dbReference type="ARBA" id="ARBA00023204"/>
    </source>
</evidence>
<reference evidence="12" key="1">
    <citation type="journal article" date="2023" name="G3 (Bethesda)">
        <title>Whole genome assemblies of Zophobas morio and Tenebrio molitor.</title>
        <authorList>
            <person name="Kaur S."/>
            <person name="Stinson S.A."/>
            <person name="diCenzo G.C."/>
        </authorList>
    </citation>
    <scope>NUCLEOTIDE SEQUENCE</scope>
    <source>
        <strain evidence="12">QUZm001</strain>
    </source>
</reference>